<reference evidence="2 3" key="1">
    <citation type="submission" date="2018-05" db="EMBL/GenBank/DDBJ databases">
        <title>The complete genome of Lysobacter maris HZ9B, a marine bacterium antagonistic against terrestrial plant pathogens.</title>
        <authorList>
            <person name="Zhang X.-Q."/>
        </authorList>
    </citation>
    <scope>NUCLEOTIDE SEQUENCE [LARGE SCALE GENOMIC DNA]</scope>
    <source>
        <strain evidence="2 3">HZ9B</strain>
    </source>
</reference>
<evidence type="ECO:0000313" key="3">
    <source>
        <dbReference type="Proteomes" id="UP000249447"/>
    </source>
</evidence>
<proteinExistence type="predicted"/>
<feature type="compositionally biased region" description="Basic and acidic residues" evidence="1">
    <location>
        <begin position="64"/>
        <end position="74"/>
    </location>
</feature>
<dbReference type="AlphaFoldDB" id="A0A2U9T7S8"/>
<organism evidence="2 3">
    <name type="scientific">Marilutibacter maris</name>
    <dbReference type="NCBI Taxonomy" id="1605891"/>
    <lineage>
        <taxon>Bacteria</taxon>
        <taxon>Pseudomonadati</taxon>
        <taxon>Pseudomonadota</taxon>
        <taxon>Gammaproteobacteria</taxon>
        <taxon>Lysobacterales</taxon>
        <taxon>Lysobacteraceae</taxon>
        <taxon>Marilutibacter</taxon>
    </lineage>
</organism>
<dbReference type="InterPro" id="IPR046119">
    <property type="entry name" value="DUF6116"/>
</dbReference>
<sequence>MPMANPMLLPLMNWARGLRYPTLFKITAVAFAISVLWPFDPIPFIDEIVLGLGTLLLANWKGRNKTDKNDDRVIDAPPGGGGGQH</sequence>
<gene>
    <name evidence="2" type="ORF">C9I47_1736</name>
</gene>
<evidence type="ECO:0000256" key="1">
    <source>
        <dbReference type="SAM" id="MobiDB-lite"/>
    </source>
</evidence>
<dbReference type="Pfam" id="PF19611">
    <property type="entry name" value="DUF6116"/>
    <property type="match status" value="1"/>
</dbReference>
<dbReference type="Proteomes" id="UP000249447">
    <property type="component" value="Chromosome"/>
</dbReference>
<feature type="region of interest" description="Disordered" evidence="1">
    <location>
        <begin position="64"/>
        <end position="85"/>
    </location>
</feature>
<dbReference type="EMBL" id="CP029843">
    <property type="protein sequence ID" value="AWV07425.1"/>
    <property type="molecule type" value="Genomic_DNA"/>
</dbReference>
<protein>
    <submittedName>
        <fullName evidence="2">Membrane protein</fullName>
    </submittedName>
</protein>
<evidence type="ECO:0000313" key="2">
    <source>
        <dbReference type="EMBL" id="AWV07425.1"/>
    </source>
</evidence>
<accession>A0A2U9T7S8</accession>
<dbReference type="KEGG" id="lmb:C9I47_1736"/>
<keyword evidence="3" id="KW-1185">Reference proteome</keyword>
<name>A0A2U9T7S8_9GAMM</name>